<reference evidence="6 7" key="1">
    <citation type="journal article" date="2018" name="Evol. Lett.">
        <title>Horizontal gene cluster transfer increased hallucinogenic mushroom diversity.</title>
        <authorList>
            <person name="Reynolds H.T."/>
            <person name="Vijayakumar V."/>
            <person name="Gluck-Thaler E."/>
            <person name="Korotkin H.B."/>
            <person name="Matheny P.B."/>
            <person name="Slot J.C."/>
        </authorList>
    </citation>
    <scope>NUCLEOTIDE SEQUENCE [LARGE SCALE GENOMIC DNA]</scope>
    <source>
        <strain evidence="6 7">SRW20</strain>
    </source>
</reference>
<dbReference type="PANTHER" id="PTHR19211:SF15">
    <property type="entry name" value="ATP-BINDING CASSETTE SUB-FAMILY F MEMBER 2"/>
    <property type="match status" value="1"/>
</dbReference>
<dbReference type="InterPro" id="IPR027417">
    <property type="entry name" value="P-loop_NTPase"/>
</dbReference>
<dbReference type="OrthoDB" id="2110130at2759"/>
<sequence>MAPSASKQKRLAEKAAKQAAKAGGSDSPSTSTPAGSVNGASTPLTSMSGMNSKAGSQEDLMSMAKLNIATDRSAAGVLVSDEKGRDIKIDQYTLSFHGRLLIEGAEVSLNYGNRYGLLGENGSGKSTFLQSIAERDIEIPPHIDIYLVRGEAEPSDINAIDFIVASAKAKVARLEAYIEELSTQDSVDEGALDLAYEELEEMDPSTFEAKAGSILHGLGFSQEMMKKPTKDMSGGWRMRVALARALFVKPHLLLLDEPTNHLDLGAVVWLEAYLSTYNHILVITSHSADFMDTVCTHIMDLTPKKKLVYYSGNYSTYVKTKQENEVNQMKAYHKQQEEIAHIKKFIASAGTYANLVKQAKSKQKIIDKMEAAGLIEPVETKRPLRFNFEDIRKLPPPIIAFTDVAFSYSGKKEDYLYEKLSFGIDMDSRVAILGANGAGKSTLLNLITGALQPCEGTISKHSSLKLAKYSQHSADQLPYDKSPIEYFQALFSQKFPEKDIQAWRAQLGRFGLSGAHQTSPIKHLSDGLRNRVVFAQLAMEHPHILLLDEPTNHLDMESIDALAKAIKEFEGGVVIVSHDFRLISQVAEELWEVANKTIRNLTKEDISITDYKKLLVQQSNAAIEKAKLFSKTAPKGRT</sequence>
<feature type="domain" description="ABC transporter" evidence="5">
    <location>
        <begin position="399"/>
        <end position="620"/>
    </location>
</feature>
<dbReference type="FunFam" id="3.40.50.300:FF:000618">
    <property type="entry name" value="ATP-binding cassette (ABC) transporter, putative"/>
    <property type="match status" value="1"/>
</dbReference>
<comment type="caution">
    <text evidence="6">The sequence shown here is derived from an EMBL/GenBank/DDBJ whole genome shotgun (WGS) entry which is preliminary data.</text>
</comment>
<evidence type="ECO:0000256" key="1">
    <source>
        <dbReference type="ARBA" id="ARBA00022737"/>
    </source>
</evidence>
<dbReference type="SMART" id="SM00382">
    <property type="entry name" value="AAA"/>
    <property type="match status" value="2"/>
</dbReference>
<keyword evidence="7" id="KW-1185">Reference proteome</keyword>
<evidence type="ECO:0000313" key="7">
    <source>
        <dbReference type="Proteomes" id="UP000284706"/>
    </source>
</evidence>
<dbReference type="FunFam" id="3.40.50.300:FF:000104">
    <property type="entry name" value="ATP-binding cassette sub-family F member 3"/>
    <property type="match status" value="1"/>
</dbReference>
<name>A0A409VWY3_9AGAR</name>
<evidence type="ECO:0000313" key="6">
    <source>
        <dbReference type="EMBL" id="PPQ70759.1"/>
    </source>
</evidence>
<dbReference type="CDD" id="cd03221">
    <property type="entry name" value="ABCF_EF-3"/>
    <property type="match status" value="2"/>
</dbReference>
<dbReference type="InterPro" id="IPR017871">
    <property type="entry name" value="ABC_transporter-like_CS"/>
</dbReference>
<evidence type="ECO:0000256" key="4">
    <source>
        <dbReference type="SAM" id="MobiDB-lite"/>
    </source>
</evidence>
<dbReference type="GO" id="GO:0005524">
    <property type="term" value="F:ATP binding"/>
    <property type="evidence" value="ECO:0007669"/>
    <property type="project" value="UniProtKB-KW"/>
</dbReference>
<evidence type="ECO:0000256" key="2">
    <source>
        <dbReference type="ARBA" id="ARBA00022741"/>
    </source>
</evidence>
<dbReference type="PANTHER" id="PTHR19211">
    <property type="entry name" value="ATP-BINDING TRANSPORT PROTEIN-RELATED"/>
    <property type="match status" value="1"/>
</dbReference>
<dbReference type="STRING" id="231916.A0A409VWY3"/>
<dbReference type="InterPro" id="IPR003439">
    <property type="entry name" value="ABC_transporter-like_ATP-bd"/>
</dbReference>
<protein>
    <recommendedName>
        <fullName evidence="5">ABC transporter domain-containing protein</fullName>
    </recommendedName>
</protein>
<feature type="compositionally biased region" description="Polar residues" evidence="4">
    <location>
        <begin position="26"/>
        <end position="55"/>
    </location>
</feature>
<dbReference type="AlphaFoldDB" id="A0A409VWY3"/>
<keyword evidence="3" id="KW-0067">ATP-binding</keyword>
<dbReference type="PROSITE" id="PS50893">
    <property type="entry name" value="ABC_TRANSPORTER_2"/>
    <property type="match status" value="2"/>
</dbReference>
<feature type="domain" description="ABC transporter" evidence="5">
    <location>
        <begin position="87"/>
        <end position="338"/>
    </location>
</feature>
<accession>A0A409VWY3</accession>
<gene>
    <name evidence="6" type="ORF">CVT26_014708</name>
</gene>
<organism evidence="6 7">
    <name type="scientific">Gymnopilus dilepis</name>
    <dbReference type="NCBI Taxonomy" id="231916"/>
    <lineage>
        <taxon>Eukaryota</taxon>
        <taxon>Fungi</taxon>
        <taxon>Dikarya</taxon>
        <taxon>Basidiomycota</taxon>
        <taxon>Agaricomycotina</taxon>
        <taxon>Agaricomycetes</taxon>
        <taxon>Agaricomycetidae</taxon>
        <taxon>Agaricales</taxon>
        <taxon>Agaricineae</taxon>
        <taxon>Hymenogastraceae</taxon>
        <taxon>Gymnopilus</taxon>
    </lineage>
</organism>
<dbReference type="Pfam" id="PF12848">
    <property type="entry name" value="ABC_tran_Xtn"/>
    <property type="match status" value="1"/>
</dbReference>
<dbReference type="Pfam" id="PF00005">
    <property type="entry name" value="ABC_tran"/>
    <property type="match status" value="2"/>
</dbReference>
<dbReference type="InterPro" id="IPR050611">
    <property type="entry name" value="ABCF"/>
</dbReference>
<feature type="region of interest" description="Disordered" evidence="4">
    <location>
        <begin position="1"/>
        <end position="55"/>
    </location>
</feature>
<dbReference type="Proteomes" id="UP000284706">
    <property type="component" value="Unassembled WGS sequence"/>
</dbReference>
<proteinExistence type="predicted"/>
<dbReference type="GO" id="GO:0016887">
    <property type="term" value="F:ATP hydrolysis activity"/>
    <property type="evidence" value="ECO:0007669"/>
    <property type="project" value="InterPro"/>
</dbReference>
<dbReference type="InterPro" id="IPR003593">
    <property type="entry name" value="AAA+_ATPase"/>
</dbReference>
<keyword evidence="1" id="KW-0677">Repeat</keyword>
<dbReference type="InParanoid" id="A0A409VWY3"/>
<evidence type="ECO:0000256" key="3">
    <source>
        <dbReference type="ARBA" id="ARBA00022840"/>
    </source>
</evidence>
<keyword evidence="2" id="KW-0547">Nucleotide-binding</keyword>
<dbReference type="EMBL" id="NHYE01005529">
    <property type="protein sequence ID" value="PPQ70759.1"/>
    <property type="molecule type" value="Genomic_DNA"/>
</dbReference>
<evidence type="ECO:0000259" key="5">
    <source>
        <dbReference type="PROSITE" id="PS50893"/>
    </source>
</evidence>
<dbReference type="FunCoup" id="A0A409VWY3">
    <property type="interactions" value="357"/>
</dbReference>
<dbReference type="PROSITE" id="PS00211">
    <property type="entry name" value="ABC_TRANSPORTER_1"/>
    <property type="match status" value="1"/>
</dbReference>
<dbReference type="Gene3D" id="3.40.50.300">
    <property type="entry name" value="P-loop containing nucleotide triphosphate hydrolases"/>
    <property type="match status" value="2"/>
</dbReference>
<dbReference type="InterPro" id="IPR032781">
    <property type="entry name" value="ABC_tran_Xtn"/>
</dbReference>
<dbReference type="SUPFAM" id="SSF52540">
    <property type="entry name" value="P-loop containing nucleoside triphosphate hydrolases"/>
    <property type="match status" value="2"/>
</dbReference>